<dbReference type="PROSITE" id="PS01304">
    <property type="entry name" value="UBIH"/>
    <property type="match status" value="1"/>
</dbReference>
<dbReference type="GO" id="GO:0008681">
    <property type="term" value="F:2-octaprenyl-6-methoxyphenol hydroxylase activity"/>
    <property type="evidence" value="ECO:0007669"/>
    <property type="project" value="InterPro"/>
</dbReference>
<dbReference type="InterPro" id="IPR036188">
    <property type="entry name" value="FAD/NAD-bd_sf"/>
</dbReference>
<dbReference type="PANTHER" id="PTHR43876:SF8">
    <property type="entry name" value="2-OCTAPRENYL-6-METHOXYPHENOL HYDROXYLASE"/>
    <property type="match status" value="1"/>
</dbReference>
<name>A0A0H3AH57_VIBC3</name>
<keyword evidence="6" id="KW-0560">Oxidoreductase</keyword>
<evidence type="ECO:0000256" key="2">
    <source>
        <dbReference type="ARBA" id="ARBA00004749"/>
    </source>
</evidence>
<dbReference type="AlphaFoldDB" id="A0A0H3AH57"/>
<dbReference type="PANTHER" id="PTHR43876">
    <property type="entry name" value="UBIQUINONE BIOSYNTHESIS MONOOXYGENASE COQ6, MITOCHONDRIAL"/>
    <property type="match status" value="1"/>
</dbReference>
<dbReference type="NCBIfam" id="TIGR01984">
    <property type="entry name" value="UbiH"/>
    <property type="match status" value="1"/>
</dbReference>
<reference evidence="10 11" key="1">
    <citation type="submission" date="2007-03" db="EMBL/GenBank/DDBJ databases">
        <authorList>
            <person name="Heidelberg J."/>
        </authorList>
    </citation>
    <scope>NUCLEOTIDE SEQUENCE [LARGE SCALE GENOMIC DNA]</scope>
    <source>
        <strain evidence="11">ATCC 39541 / Classical Ogawa 395 / O395</strain>
    </source>
</reference>
<dbReference type="PATRIC" id="fig|345073.21.peg.2494"/>
<keyword evidence="8" id="KW-1133">Transmembrane helix</keyword>
<feature type="domain" description="FAD-binding" evidence="9">
    <location>
        <begin position="15"/>
        <end position="349"/>
    </location>
</feature>
<organism evidence="10 11">
    <name type="scientific">Vibrio cholerae serotype O1 (strain ATCC 39541 / Classical Ogawa 395 / O395)</name>
    <dbReference type="NCBI Taxonomy" id="345073"/>
    <lineage>
        <taxon>Bacteria</taxon>
        <taxon>Pseudomonadati</taxon>
        <taxon>Pseudomonadota</taxon>
        <taxon>Gammaproteobacteria</taxon>
        <taxon>Vibrionales</taxon>
        <taxon>Vibrionaceae</taxon>
        <taxon>Vibrio</taxon>
    </lineage>
</organism>
<dbReference type="NCBIfam" id="NF004356">
    <property type="entry name" value="PRK05732.1"/>
    <property type="match status" value="1"/>
</dbReference>
<dbReference type="eggNOG" id="COG0654">
    <property type="taxonomic scope" value="Bacteria"/>
</dbReference>
<evidence type="ECO:0000313" key="11">
    <source>
        <dbReference type="Proteomes" id="UP000000249"/>
    </source>
</evidence>
<accession>A0A0H3AH57</accession>
<dbReference type="NCBIfam" id="TIGR01988">
    <property type="entry name" value="Ubi-OHases"/>
    <property type="match status" value="1"/>
</dbReference>
<dbReference type="PRINTS" id="PR00420">
    <property type="entry name" value="RNGMNOXGNASE"/>
</dbReference>
<evidence type="ECO:0000256" key="3">
    <source>
        <dbReference type="ARBA" id="ARBA00005349"/>
    </source>
</evidence>
<dbReference type="InterPro" id="IPR011295">
    <property type="entry name" value="UbiH"/>
</dbReference>
<comment type="pathway">
    <text evidence="2">Cofactor biosynthesis; ubiquinone biosynthesis.</text>
</comment>
<evidence type="ECO:0000313" key="10">
    <source>
        <dbReference type="EMBL" id="ABQ19600.1"/>
    </source>
</evidence>
<dbReference type="Proteomes" id="UP000000249">
    <property type="component" value="Chromosome 1"/>
</dbReference>
<keyword evidence="7" id="KW-0503">Monooxygenase</keyword>
<dbReference type="KEGG" id="vco:VC0395_A2052"/>
<dbReference type="InterPro" id="IPR010971">
    <property type="entry name" value="UbiH/COQ6"/>
</dbReference>
<dbReference type="EMBL" id="CP000627">
    <property type="protein sequence ID" value="ABQ19600.1"/>
    <property type="molecule type" value="Genomic_DNA"/>
</dbReference>
<dbReference type="Pfam" id="PF01494">
    <property type="entry name" value="FAD_binding_3"/>
    <property type="match status" value="1"/>
</dbReference>
<dbReference type="UniPathway" id="UPA00232"/>
<evidence type="ECO:0000256" key="7">
    <source>
        <dbReference type="ARBA" id="ARBA00023033"/>
    </source>
</evidence>
<comment type="cofactor">
    <cofactor evidence="1">
        <name>FAD</name>
        <dbReference type="ChEBI" id="CHEBI:57692"/>
    </cofactor>
</comment>
<dbReference type="Gene3D" id="3.50.50.60">
    <property type="entry name" value="FAD/NAD(P)-binding domain"/>
    <property type="match status" value="2"/>
</dbReference>
<dbReference type="RefSeq" id="WP_000132411.1">
    <property type="nucleotide sequence ID" value="NC_009457.1"/>
</dbReference>
<comment type="similarity">
    <text evidence="3">Belongs to the UbiH/COQ6 family.</text>
</comment>
<keyword evidence="8" id="KW-0472">Membrane</keyword>
<evidence type="ECO:0000256" key="1">
    <source>
        <dbReference type="ARBA" id="ARBA00001974"/>
    </source>
</evidence>
<keyword evidence="8" id="KW-0812">Transmembrane</keyword>
<dbReference type="InterPro" id="IPR051205">
    <property type="entry name" value="UbiH/COQ6_monooxygenase"/>
</dbReference>
<proteinExistence type="inferred from homology"/>
<feature type="transmembrane region" description="Helical" evidence="8">
    <location>
        <begin position="12"/>
        <end position="33"/>
    </location>
</feature>
<dbReference type="FunFam" id="3.50.50.60:FF:000123">
    <property type="entry name" value="2-octaprenyl-6-methoxyphenyl hydroxylase"/>
    <property type="match status" value="1"/>
</dbReference>
<keyword evidence="5" id="KW-0274">FAD</keyword>
<gene>
    <name evidence="10" type="primary">ubiH</name>
    <name evidence="10" type="ordered locus">VC0395_A2052</name>
</gene>
<evidence type="ECO:0000256" key="5">
    <source>
        <dbReference type="ARBA" id="ARBA00022827"/>
    </source>
</evidence>
<dbReference type="GO" id="GO:0006744">
    <property type="term" value="P:ubiquinone biosynthetic process"/>
    <property type="evidence" value="ECO:0007669"/>
    <property type="project" value="UniProtKB-UniPathway"/>
</dbReference>
<dbReference type="GO" id="GO:0071949">
    <property type="term" value="F:FAD binding"/>
    <property type="evidence" value="ECO:0007669"/>
    <property type="project" value="InterPro"/>
</dbReference>
<dbReference type="InterPro" id="IPR018168">
    <property type="entry name" value="Ubi_Hdrlase_CS"/>
</dbReference>
<evidence type="ECO:0000256" key="6">
    <source>
        <dbReference type="ARBA" id="ARBA00023002"/>
    </source>
</evidence>
<evidence type="ECO:0000256" key="8">
    <source>
        <dbReference type="SAM" id="Phobius"/>
    </source>
</evidence>
<dbReference type="OrthoDB" id="9769565at2"/>
<dbReference type="InterPro" id="IPR002938">
    <property type="entry name" value="FAD-bd"/>
</dbReference>
<dbReference type="SUPFAM" id="SSF51905">
    <property type="entry name" value="FAD/NAD(P)-binding domain"/>
    <property type="match status" value="1"/>
</dbReference>
<evidence type="ECO:0000259" key="9">
    <source>
        <dbReference type="Pfam" id="PF01494"/>
    </source>
</evidence>
<keyword evidence="4" id="KW-0285">Flavoprotein</keyword>
<evidence type="ECO:0000256" key="4">
    <source>
        <dbReference type="ARBA" id="ARBA00022630"/>
    </source>
</evidence>
<sequence>MTDSQQPNISKPISFDVIIAGGAMAGATLALALQHLSQGKLKVAVIEAFATDHSAHPGFDARSIALSYGTVQILQELQLWPSLQPFATAIKHIHVSDQSHAGMTDIHCETLGVSALGYVVELADVGRVYAERMAQCSAIQQFVPSRVVNITREQESVTVQLNTKETLQGKLLVAADGALSTCCQALGLAMQEHDFEQVALIANITSAQPHAGRAFERFTPHGPVALLPMSQDRLSLVWCLPPEQVAHWLHCSEAEFLQGLQQAFGWRLGALTHAGERSVYPLVLRYREQTVSHRFAIVGNAAQTLHPIAGQGFNLGIRDVATLAEEITRSDDAGEYALLQRYFQRRQADRTATISLTTGLVHTFSNDWLAMRMGRNLGLMAMDNLPLLKAPLLRRTLGIVNR</sequence>
<protein>
    <submittedName>
        <fullName evidence="10">UbiH protein</fullName>
    </submittedName>
</protein>
<dbReference type="KEGG" id="vcr:VC395_2590"/>